<dbReference type="GO" id="GO:0043337">
    <property type="term" value="F:cardiolipin synthase (CMP-forming)"/>
    <property type="evidence" value="ECO:0007669"/>
    <property type="project" value="TreeGrafter"/>
</dbReference>
<accession>A0A059IYU2</accession>
<dbReference type="Pfam" id="PF01066">
    <property type="entry name" value="CDP-OH_P_transf"/>
    <property type="match status" value="1"/>
</dbReference>
<reference evidence="11 12" key="1">
    <citation type="submission" date="2014-02" db="EMBL/GenBank/DDBJ databases">
        <title>The Genome Sequence of Trichophyton interdigitale MR816.</title>
        <authorList>
            <consortium name="The Broad Institute Genomics Platform"/>
            <person name="Cuomo C.A."/>
            <person name="White T.C."/>
            <person name="Graser Y."/>
            <person name="Martinez-Rossi N."/>
            <person name="Heitman J."/>
            <person name="Young S.K."/>
            <person name="Zeng Q."/>
            <person name="Gargeya S."/>
            <person name="Abouelleil A."/>
            <person name="Alvarado L."/>
            <person name="Chapman S.B."/>
            <person name="Gainer-Dewar J."/>
            <person name="Goldberg J."/>
            <person name="Griggs A."/>
            <person name="Gujja S."/>
            <person name="Hansen M."/>
            <person name="Howarth C."/>
            <person name="Imamovic A."/>
            <person name="Larimer J."/>
            <person name="Martinez D."/>
            <person name="Murphy C."/>
            <person name="Pearson M.D."/>
            <person name="Persinoti G."/>
            <person name="Poon T."/>
            <person name="Priest M."/>
            <person name="Roberts A.D."/>
            <person name="Saif S."/>
            <person name="Shea T.D."/>
            <person name="Sykes S.N."/>
            <person name="Wortman J."/>
            <person name="Nusbaum C."/>
            <person name="Birren B."/>
        </authorList>
    </citation>
    <scope>NUCLEOTIDE SEQUENCE [LARGE SCALE GENOMIC DNA]</scope>
    <source>
        <strain evidence="11 12">MR816</strain>
    </source>
</reference>
<keyword evidence="5" id="KW-1133">Transmembrane helix</keyword>
<evidence type="ECO:0000256" key="5">
    <source>
        <dbReference type="ARBA" id="ARBA00022989"/>
    </source>
</evidence>
<evidence type="ECO:0000313" key="12">
    <source>
        <dbReference type="Proteomes" id="UP000024533"/>
    </source>
</evidence>
<keyword evidence="7" id="KW-0472">Membrane</keyword>
<dbReference type="EMBL" id="AOKY01000704">
    <property type="protein sequence ID" value="KDB20760.1"/>
    <property type="molecule type" value="Genomic_DNA"/>
</dbReference>
<dbReference type="PANTHER" id="PTHR14269:SF60">
    <property type="entry name" value="CARDIOLIPIN SYNTHASE (CMP-FORMING)"/>
    <property type="match status" value="1"/>
</dbReference>
<comment type="similarity">
    <text evidence="10">Belongs to the CDP-alcohol phosphatidyltransferase class-I family.</text>
</comment>
<dbReference type="InterPro" id="IPR000462">
    <property type="entry name" value="CDP-OH_P_trans"/>
</dbReference>
<keyword evidence="8" id="KW-0594">Phospholipid biosynthesis</keyword>
<sequence length="337" mass="36394">MATRYPLPMRNPFALFSASVTTPALSASAASVSRASVRMGVRVQMQPDGGVLDGLRQSRFWSGLAGHGHGHGHDGFRYGCTASEARMRSCAGAGNAQLNLTGNVRSLTTAPICRLHLGLARLQRASPYSFVPRRWVHHPTAASGQNTGNEKEKPSTKAVVHENIYTIPNILTASRLVAAPVIGYSILTGSHTLALSLFAYAAITDLVDGYIARRWNQQTVVGTVIDPMADKFLMTIGVVCLAMKAAIPMWLAGLILARDVGLGFAAIYYRWISLPPPKTMKRYWDFSLPSAEVKPTEVSKVNTALQLALLGSAMAIPVLPEAMMTTWYLQEGMVGLQ</sequence>
<evidence type="ECO:0000256" key="8">
    <source>
        <dbReference type="ARBA" id="ARBA00023209"/>
    </source>
</evidence>
<comment type="subcellular location">
    <subcellularLocation>
        <location evidence="1">Membrane</location>
        <topology evidence="1">Multi-pass membrane protein</topology>
    </subcellularLocation>
</comment>
<dbReference type="FunFam" id="1.20.120.1760:FF:000017">
    <property type="entry name" value="Phosphatidyl synthase"/>
    <property type="match status" value="1"/>
</dbReference>
<dbReference type="STRING" id="1215338.A0A059IYU2"/>
<comment type="caution">
    <text evidence="11">The sequence shown here is derived from an EMBL/GenBank/DDBJ whole genome shotgun (WGS) entry which is preliminary data.</text>
</comment>
<dbReference type="HOGENOM" id="CLU_051314_0_0_1"/>
<dbReference type="Proteomes" id="UP000024533">
    <property type="component" value="Unassembled WGS sequence"/>
</dbReference>
<dbReference type="PROSITE" id="PS00379">
    <property type="entry name" value="CDP_ALCOHOL_P_TRANSF"/>
    <property type="match status" value="1"/>
</dbReference>
<evidence type="ECO:0000256" key="3">
    <source>
        <dbReference type="ARBA" id="ARBA00022679"/>
    </source>
</evidence>
<keyword evidence="4" id="KW-0812">Transmembrane</keyword>
<keyword evidence="6" id="KW-0443">Lipid metabolism</keyword>
<evidence type="ECO:0000256" key="7">
    <source>
        <dbReference type="ARBA" id="ARBA00023136"/>
    </source>
</evidence>
<dbReference type="Gene3D" id="1.20.120.1760">
    <property type="match status" value="1"/>
</dbReference>
<evidence type="ECO:0000256" key="1">
    <source>
        <dbReference type="ARBA" id="ARBA00004141"/>
    </source>
</evidence>
<protein>
    <submittedName>
        <fullName evidence="11">CDP-diacylglycerol-glycerol-3-phosphate 3-phosphatidyltransferase</fullName>
    </submittedName>
</protein>
<dbReference type="InterPro" id="IPR048254">
    <property type="entry name" value="CDP_ALCOHOL_P_TRANSF_CS"/>
</dbReference>
<keyword evidence="3 10" id="KW-0808">Transferase</keyword>
<evidence type="ECO:0000313" key="11">
    <source>
        <dbReference type="EMBL" id="KDB20760.1"/>
    </source>
</evidence>
<dbReference type="InterPro" id="IPR043130">
    <property type="entry name" value="CDP-OH_PTrfase_TM_dom"/>
</dbReference>
<evidence type="ECO:0000256" key="9">
    <source>
        <dbReference type="ARBA" id="ARBA00023264"/>
    </source>
</evidence>
<keyword evidence="9" id="KW-1208">Phospholipid metabolism</keyword>
<dbReference type="AlphaFoldDB" id="A0A059IYU2"/>
<evidence type="ECO:0000256" key="6">
    <source>
        <dbReference type="ARBA" id="ARBA00023098"/>
    </source>
</evidence>
<evidence type="ECO:0000256" key="10">
    <source>
        <dbReference type="RuleBase" id="RU003750"/>
    </source>
</evidence>
<evidence type="ECO:0000256" key="4">
    <source>
        <dbReference type="ARBA" id="ARBA00022692"/>
    </source>
</evidence>
<name>A0A059IYU2_TRIIM</name>
<proteinExistence type="inferred from homology"/>
<keyword evidence="12" id="KW-1185">Reference proteome</keyword>
<dbReference type="InterPro" id="IPR050324">
    <property type="entry name" value="CDP-alcohol_PTase-I"/>
</dbReference>
<dbReference type="PANTHER" id="PTHR14269">
    <property type="entry name" value="CDP-DIACYLGLYCEROL--GLYCEROL-3-PHOSPHATE 3-PHOSPHATIDYLTRANSFERASE-RELATED"/>
    <property type="match status" value="1"/>
</dbReference>
<evidence type="ECO:0000256" key="2">
    <source>
        <dbReference type="ARBA" id="ARBA00022516"/>
    </source>
</evidence>
<dbReference type="GO" id="GO:0005739">
    <property type="term" value="C:mitochondrion"/>
    <property type="evidence" value="ECO:0007669"/>
    <property type="project" value="TreeGrafter"/>
</dbReference>
<dbReference type="GO" id="GO:0032049">
    <property type="term" value="P:cardiolipin biosynthetic process"/>
    <property type="evidence" value="ECO:0007669"/>
    <property type="project" value="TreeGrafter"/>
</dbReference>
<dbReference type="OrthoDB" id="10020554at2759"/>
<gene>
    <name evidence="11" type="ORF">H109_07291</name>
</gene>
<dbReference type="GO" id="GO:0016020">
    <property type="term" value="C:membrane"/>
    <property type="evidence" value="ECO:0007669"/>
    <property type="project" value="UniProtKB-SubCell"/>
</dbReference>
<organism evidence="11 12">
    <name type="scientific">Trichophyton interdigitale (strain MR816)</name>
    <dbReference type="NCBI Taxonomy" id="1215338"/>
    <lineage>
        <taxon>Eukaryota</taxon>
        <taxon>Fungi</taxon>
        <taxon>Dikarya</taxon>
        <taxon>Ascomycota</taxon>
        <taxon>Pezizomycotina</taxon>
        <taxon>Eurotiomycetes</taxon>
        <taxon>Eurotiomycetidae</taxon>
        <taxon>Onygenales</taxon>
        <taxon>Arthrodermataceae</taxon>
        <taxon>Trichophyton</taxon>
    </lineage>
</organism>
<keyword evidence="2" id="KW-0444">Lipid biosynthesis</keyword>